<gene>
    <name evidence="2" type="ORF">C7S16_4402</name>
</gene>
<proteinExistence type="predicted"/>
<feature type="region of interest" description="Disordered" evidence="1">
    <location>
        <begin position="13"/>
        <end position="38"/>
    </location>
</feature>
<protein>
    <submittedName>
        <fullName evidence="2">Uncharacterized protein</fullName>
    </submittedName>
</protein>
<comment type="caution">
    <text evidence="2">The sequence shown here is derived from an EMBL/GenBank/DDBJ whole genome shotgun (WGS) entry which is preliminary data.</text>
</comment>
<accession>A0AAW9CKR3</accession>
<evidence type="ECO:0000313" key="2">
    <source>
        <dbReference type="EMBL" id="MDW9250722.1"/>
    </source>
</evidence>
<reference evidence="2" key="1">
    <citation type="submission" date="2018-08" db="EMBL/GenBank/DDBJ databases">
        <title>Identification of Burkholderia cepacia strains that express a Burkholderia pseudomallei-like capsular polysaccharide.</title>
        <authorList>
            <person name="Burtnick M.N."/>
            <person name="Vongsouvath M."/>
            <person name="Newton P."/>
            <person name="Wuthiekanun V."/>
            <person name="Limmathurotsakul D."/>
            <person name="Brett P.J."/>
            <person name="Chantratita N."/>
            <person name="Dance D.A."/>
        </authorList>
    </citation>
    <scope>NUCLEOTIDE SEQUENCE</scope>
    <source>
        <strain evidence="2">SBXCC001</strain>
    </source>
</reference>
<dbReference type="Proteomes" id="UP001272137">
    <property type="component" value="Unassembled WGS sequence"/>
</dbReference>
<evidence type="ECO:0000256" key="1">
    <source>
        <dbReference type="SAM" id="MobiDB-lite"/>
    </source>
</evidence>
<sequence length="38" mass="4168">MIARIRHAVAPWHSGCDSSRRHATSRAAPIANRLSVKS</sequence>
<dbReference type="EMBL" id="QXCT01000001">
    <property type="protein sequence ID" value="MDW9250722.1"/>
    <property type="molecule type" value="Genomic_DNA"/>
</dbReference>
<evidence type="ECO:0000313" key="3">
    <source>
        <dbReference type="Proteomes" id="UP001272137"/>
    </source>
</evidence>
<dbReference type="AlphaFoldDB" id="A0AAW9CKR3"/>
<name>A0AAW9CKR3_BURTH</name>
<organism evidence="2 3">
    <name type="scientific">Burkholderia thailandensis</name>
    <dbReference type="NCBI Taxonomy" id="57975"/>
    <lineage>
        <taxon>Bacteria</taxon>
        <taxon>Pseudomonadati</taxon>
        <taxon>Pseudomonadota</taxon>
        <taxon>Betaproteobacteria</taxon>
        <taxon>Burkholderiales</taxon>
        <taxon>Burkholderiaceae</taxon>
        <taxon>Burkholderia</taxon>
        <taxon>pseudomallei group</taxon>
    </lineage>
</organism>